<evidence type="ECO:0000256" key="8">
    <source>
        <dbReference type="ARBA" id="ARBA00023027"/>
    </source>
</evidence>
<dbReference type="PIRSF" id="PIRSF000216">
    <property type="entry name" value="NADH_DH_24kDa"/>
    <property type="match status" value="1"/>
</dbReference>
<dbReference type="EMBL" id="LN890285">
    <property type="protein sequence ID" value="CUR53091.1"/>
    <property type="molecule type" value="Genomic_DNA"/>
</dbReference>
<feature type="binding site" evidence="14">
    <location>
        <position position="137"/>
    </location>
    <ligand>
        <name>[2Fe-2S] cluster</name>
        <dbReference type="ChEBI" id="CHEBI:190135"/>
    </ligand>
</feature>
<comment type="cofactor">
    <cofactor evidence="12">
        <name>[2Fe-2S] cluster</name>
        <dbReference type="ChEBI" id="CHEBI:190135"/>
    </cofactor>
</comment>
<comment type="catalytic activity">
    <reaction evidence="13">
        <text>a quinone + NADH + 5 H(+)(in) = a quinol + NAD(+) + 4 H(+)(out)</text>
        <dbReference type="Rhea" id="RHEA:57888"/>
        <dbReference type="ChEBI" id="CHEBI:15378"/>
        <dbReference type="ChEBI" id="CHEBI:24646"/>
        <dbReference type="ChEBI" id="CHEBI:57540"/>
        <dbReference type="ChEBI" id="CHEBI:57945"/>
        <dbReference type="ChEBI" id="CHEBI:132124"/>
    </reaction>
</comment>
<dbReference type="InterPro" id="IPR036249">
    <property type="entry name" value="Thioredoxin-like_sf"/>
</dbReference>
<evidence type="ECO:0000313" key="15">
    <source>
        <dbReference type="EMBL" id="CUR53091.1"/>
    </source>
</evidence>
<evidence type="ECO:0000256" key="7">
    <source>
        <dbReference type="ARBA" id="ARBA00023014"/>
    </source>
</evidence>
<keyword evidence="8" id="KW-0520">NAD</keyword>
<dbReference type="STRING" id="98804.BTSPAZIEG_0110"/>
<keyword evidence="3 14" id="KW-0001">2Fe-2S</keyword>
<dbReference type="Gene3D" id="1.10.10.1590">
    <property type="entry name" value="NADH-quinone oxidoreductase subunit E"/>
    <property type="match status" value="1"/>
</dbReference>
<comment type="subunit">
    <text evidence="9">Composed of 13 different subunits. Subunits NuoCD, E, F, and G constitute the peripheral sector of the complex.</text>
</comment>
<keyword evidence="4" id="KW-0874">Quinone</keyword>
<proteinExistence type="inferred from homology"/>
<dbReference type="Pfam" id="PF01257">
    <property type="entry name" value="2Fe-2S_thioredx"/>
    <property type="match status" value="1"/>
</dbReference>
<dbReference type="CDD" id="cd03064">
    <property type="entry name" value="TRX_Fd_NuoE"/>
    <property type="match status" value="1"/>
</dbReference>
<keyword evidence="15" id="KW-0560">Oxidoreductase</keyword>
<dbReference type="InterPro" id="IPR042128">
    <property type="entry name" value="NuoE_dom"/>
</dbReference>
<gene>
    <name evidence="15" type="primary">nuoE</name>
    <name evidence="15" type="ORF">BTSPAZIEG_0110</name>
</gene>
<dbReference type="GO" id="GO:0003954">
    <property type="term" value="F:NADH dehydrogenase activity"/>
    <property type="evidence" value="ECO:0007669"/>
    <property type="project" value="TreeGrafter"/>
</dbReference>
<dbReference type="PANTHER" id="PTHR10371">
    <property type="entry name" value="NADH DEHYDROGENASE UBIQUINONE FLAVOPROTEIN 2, MITOCHONDRIAL"/>
    <property type="match status" value="1"/>
</dbReference>
<dbReference type="PATRIC" id="fig|98804.3.peg.101"/>
<keyword evidence="16" id="KW-1185">Reference proteome</keyword>
<dbReference type="NCBIfam" id="TIGR01958">
    <property type="entry name" value="nuoE_fam"/>
    <property type="match status" value="1"/>
</dbReference>
<feature type="binding site" evidence="14">
    <location>
        <position position="97"/>
    </location>
    <ligand>
        <name>[2Fe-2S] cluster</name>
        <dbReference type="ChEBI" id="CHEBI:190135"/>
    </ligand>
</feature>
<feature type="binding site" evidence="14">
    <location>
        <position position="92"/>
    </location>
    <ligand>
        <name>[2Fe-2S] cluster</name>
        <dbReference type="ChEBI" id="CHEBI:190135"/>
    </ligand>
</feature>
<comment type="similarity">
    <text evidence="1">Belongs to the complex I 24 kDa subunit family.</text>
</comment>
<dbReference type="FunFam" id="3.40.30.10:FF:000015">
    <property type="entry name" value="NADH-quinone oxidoreductase subunit E"/>
    <property type="match status" value="1"/>
</dbReference>
<evidence type="ECO:0000256" key="5">
    <source>
        <dbReference type="ARBA" id="ARBA00022723"/>
    </source>
</evidence>
<dbReference type="AlphaFoldDB" id="A0A160SYJ6"/>
<evidence type="ECO:0000256" key="9">
    <source>
        <dbReference type="ARBA" id="ARBA00026021"/>
    </source>
</evidence>
<dbReference type="InterPro" id="IPR002023">
    <property type="entry name" value="NuoE-like"/>
</dbReference>
<keyword evidence="7 14" id="KW-0411">Iron-sulfur</keyword>
<evidence type="ECO:0000256" key="3">
    <source>
        <dbReference type="ARBA" id="ARBA00022714"/>
    </source>
</evidence>
<dbReference type="GO" id="GO:0048038">
    <property type="term" value="F:quinone binding"/>
    <property type="evidence" value="ECO:0007669"/>
    <property type="project" value="UniProtKB-KW"/>
</dbReference>
<sequence>MCFMYKRENLMCELSKKEIFKIQYVKNKYPYVQASIIEVLKIVQKGHGWISDSLLQEISNILEISSCEIEGIATFYSQIFRKPVGRNIIRYCDSVVCFLNGCNQIKKTLEQILNLKIGHTTQDFRYTLLPTCCLGACDQGPVIMINKDLIYKVKKKIILKILDVYK</sequence>
<evidence type="ECO:0000256" key="11">
    <source>
        <dbReference type="ARBA" id="ARBA00032788"/>
    </source>
</evidence>
<evidence type="ECO:0000256" key="14">
    <source>
        <dbReference type="PIRSR" id="PIRSR000216-1"/>
    </source>
</evidence>
<dbReference type="GO" id="GO:0046872">
    <property type="term" value="F:metal ion binding"/>
    <property type="evidence" value="ECO:0007669"/>
    <property type="project" value="UniProtKB-KW"/>
</dbReference>
<protein>
    <recommendedName>
        <fullName evidence="2">NADH-quinone oxidoreductase subunit E</fullName>
    </recommendedName>
    <alternativeName>
        <fullName evidence="10">NADH dehydrogenase I subunit E</fullName>
    </alternativeName>
    <alternativeName>
        <fullName evidence="11">NDH-1 subunit E</fullName>
    </alternativeName>
</protein>
<name>A0A160SYJ6_BUCTT</name>
<comment type="cofactor">
    <cofactor evidence="14">
        <name>[2Fe-2S] cluster</name>
        <dbReference type="ChEBI" id="CHEBI:190135"/>
    </cofactor>
    <text evidence="14">Binds 1 [2Fe-2S] cluster.</text>
</comment>
<keyword evidence="5 14" id="KW-0479">Metal-binding</keyword>
<evidence type="ECO:0000313" key="16">
    <source>
        <dbReference type="Proteomes" id="UP000243633"/>
    </source>
</evidence>
<dbReference type="GO" id="GO:0051537">
    <property type="term" value="F:2 iron, 2 sulfur cluster binding"/>
    <property type="evidence" value="ECO:0007669"/>
    <property type="project" value="UniProtKB-KW"/>
</dbReference>
<feature type="binding site" evidence="14">
    <location>
        <position position="133"/>
    </location>
    <ligand>
        <name>[2Fe-2S] cluster</name>
        <dbReference type="ChEBI" id="CHEBI:190135"/>
    </ligand>
</feature>
<reference evidence="16" key="1">
    <citation type="submission" date="2015-10" db="EMBL/GenBank/DDBJ databases">
        <authorList>
            <person name="Manzano-Marin A."/>
            <person name="Manzano-Marin A."/>
        </authorList>
    </citation>
    <scope>NUCLEOTIDE SEQUENCE [LARGE SCALE GENOMIC DNA]</scope>
    <source>
        <strain evidence="16">BTs</strain>
    </source>
</reference>
<dbReference type="Gene3D" id="3.40.30.10">
    <property type="entry name" value="Glutaredoxin"/>
    <property type="match status" value="1"/>
</dbReference>
<dbReference type="InterPro" id="IPR041921">
    <property type="entry name" value="NuoE_N"/>
</dbReference>
<dbReference type="SUPFAM" id="SSF52833">
    <property type="entry name" value="Thioredoxin-like"/>
    <property type="match status" value="1"/>
</dbReference>
<organism evidence="15 16">
    <name type="scientific">Buchnera aphidicola subsp. Tuberolachnus salignus</name>
    <dbReference type="NCBI Taxonomy" id="98804"/>
    <lineage>
        <taxon>Bacteria</taxon>
        <taxon>Pseudomonadati</taxon>
        <taxon>Pseudomonadota</taxon>
        <taxon>Gammaproteobacteria</taxon>
        <taxon>Enterobacterales</taxon>
        <taxon>Erwiniaceae</taxon>
        <taxon>Buchnera</taxon>
    </lineage>
</organism>
<evidence type="ECO:0000256" key="2">
    <source>
        <dbReference type="ARBA" id="ARBA00019898"/>
    </source>
</evidence>
<evidence type="ECO:0000256" key="12">
    <source>
        <dbReference type="ARBA" id="ARBA00034078"/>
    </source>
</evidence>
<evidence type="ECO:0000256" key="13">
    <source>
        <dbReference type="ARBA" id="ARBA00047712"/>
    </source>
</evidence>
<evidence type="ECO:0000256" key="1">
    <source>
        <dbReference type="ARBA" id="ARBA00010643"/>
    </source>
</evidence>
<evidence type="ECO:0000256" key="6">
    <source>
        <dbReference type="ARBA" id="ARBA00023004"/>
    </source>
</evidence>
<dbReference type="FunFam" id="1.10.10.1590:FF:000001">
    <property type="entry name" value="NADH-quinone oxidoreductase subunit E"/>
    <property type="match status" value="1"/>
</dbReference>
<keyword evidence="6 14" id="KW-0408">Iron</keyword>
<dbReference type="PANTHER" id="PTHR10371:SF3">
    <property type="entry name" value="NADH DEHYDROGENASE [UBIQUINONE] FLAVOPROTEIN 2, MITOCHONDRIAL"/>
    <property type="match status" value="1"/>
</dbReference>
<dbReference type="NCBIfam" id="NF005722">
    <property type="entry name" value="PRK07539.1-2"/>
    <property type="match status" value="1"/>
</dbReference>
<dbReference type="Proteomes" id="UP000243633">
    <property type="component" value="Chromosome 1"/>
</dbReference>
<accession>A0A160SYJ6</accession>
<evidence type="ECO:0000256" key="10">
    <source>
        <dbReference type="ARBA" id="ARBA00031580"/>
    </source>
</evidence>
<evidence type="ECO:0000256" key="4">
    <source>
        <dbReference type="ARBA" id="ARBA00022719"/>
    </source>
</evidence>